<dbReference type="AlphaFoldDB" id="W0F0H5"/>
<proteinExistence type="predicted"/>
<gene>
    <name evidence="2" type="ORF">NIASO_06030</name>
</gene>
<dbReference type="CDD" id="cd12810">
    <property type="entry name" value="Esterase_713_like-3"/>
    <property type="match status" value="1"/>
</dbReference>
<name>W0F0H5_9BACT</name>
<dbReference type="eggNOG" id="COG0400">
    <property type="taxonomic scope" value="Bacteria"/>
</dbReference>
<dbReference type="KEGG" id="nso:NIASO_06030"/>
<dbReference type="InterPro" id="IPR050228">
    <property type="entry name" value="Carboxylesterase_BioH"/>
</dbReference>
<reference evidence="2 3" key="1">
    <citation type="submission" date="2013-12" db="EMBL/GenBank/DDBJ databases">
        <authorList>
            <consortium name="DOE Joint Genome Institute"/>
            <person name="Eisen J."/>
            <person name="Huntemann M."/>
            <person name="Han J."/>
            <person name="Chen A."/>
            <person name="Kyrpides N."/>
            <person name="Mavromatis K."/>
            <person name="Markowitz V."/>
            <person name="Palaniappan K."/>
            <person name="Ivanova N."/>
            <person name="Schaumberg A."/>
            <person name="Pati A."/>
            <person name="Liolios K."/>
            <person name="Nordberg H.P."/>
            <person name="Cantor M.N."/>
            <person name="Hua S.X."/>
            <person name="Woyke T."/>
        </authorList>
    </citation>
    <scope>NUCLEOTIDE SEQUENCE [LARGE SCALE GENOMIC DNA]</scope>
    <source>
        <strain evidence="3">DSM 19437</strain>
    </source>
</reference>
<protein>
    <submittedName>
        <fullName evidence="2">Alpha/beta hydrolase</fullName>
    </submittedName>
</protein>
<evidence type="ECO:0000313" key="2">
    <source>
        <dbReference type="EMBL" id="AHF14836.1"/>
    </source>
</evidence>
<evidence type="ECO:0000313" key="3">
    <source>
        <dbReference type="Proteomes" id="UP000003586"/>
    </source>
</evidence>
<dbReference type="PROSITE" id="PS51257">
    <property type="entry name" value="PROKAR_LIPOPROTEIN"/>
    <property type="match status" value="1"/>
</dbReference>
<dbReference type="PANTHER" id="PTHR43194">
    <property type="entry name" value="HYDROLASE ALPHA/BETA FOLD FAMILY"/>
    <property type="match status" value="1"/>
</dbReference>
<organism evidence="2 3">
    <name type="scientific">Niabella soli DSM 19437</name>
    <dbReference type="NCBI Taxonomy" id="929713"/>
    <lineage>
        <taxon>Bacteria</taxon>
        <taxon>Pseudomonadati</taxon>
        <taxon>Bacteroidota</taxon>
        <taxon>Chitinophagia</taxon>
        <taxon>Chitinophagales</taxon>
        <taxon>Chitinophagaceae</taxon>
        <taxon>Niabella</taxon>
    </lineage>
</organism>
<dbReference type="InterPro" id="IPR000073">
    <property type="entry name" value="AB_hydrolase_1"/>
</dbReference>
<keyword evidence="2" id="KW-0378">Hydrolase</keyword>
<dbReference type="RefSeq" id="WP_008582773.1">
    <property type="nucleotide sequence ID" value="NZ_CP007035.1"/>
</dbReference>
<dbReference type="Proteomes" id="UP000003586">
    <property type="component" value="Chromosome"/>
</dbReference>
<dbReference type="PANTHER" id="PTHR43194:SF2">
    <property type="entry name" value="PEROXISOMAL MEMBRANE PROTEIN LPX1"/>
    <property type="match status" value="1"/>
</dbReference>
<keyword evidence="3" id="KW-1185">Reference proteome</keyword>
<dbReference type="STRING" id="929713.NIASO_06030"/>
<dbReference type="SUPFAM" id="SSF53474">
    <property type="entry name" value="alpha/beta-Hydrolases"/>
    <property type="match status" value="1"/>
</dbReference>
<evidence type="ECO:0000259" key="1">
    <source>
        <dbReference type="Pfam" id="PF12697"/>
    </source>
</evidence>
<dbReference type="EMBL" id="CP007035">
    <property type="protein sequence ID" value="AHF14836.1"/>
    <property type="molecule type" value="Genomic_DNA"/>
</dbReference>
<sequence length="365" mass="40218">MKRKTADYKQMGKQRSGIYLLVILVFGIASCVSTKPHSSGNLIIKEQGAFSAGGTVVKSEGEFDALKPWNVQQGGQTRHGDHADVFYQIPENAKRYSMVFLHGYGQSRRSWQTTADGREGFADIFLRKGYGVYLVDQPGRGDAGQTTKPGQITATPDDQTWFTQFRIGLYPSFNEGVQFPKDEKSLDQFYRMMTPNTGNVDESTIVNAMSAVFDRTGDGILFTHSAGGSPGWKTAIQNSRVKAIVAIEPGGFTFPEGEVPEGNRGGKGVPLNEFLKLTKIPIVVYYGDYIPKEETNAASLNFWRNVLATARQWAKVVNAHGGDATIVHLPEIGIRGNTHFIMSDLNNGQIADQLSKWLQQKGLDK</sequence>
<accession>W0F0H5</accession>
<dbReference type="Gene3D" id="3.40.50.1820">
    <property type="entry name" value="alpha/beta hydrolase"/>
    <property type="match status" value="1"/>
</dbReference>
<feature type="domain" description="AB hydrolase-1" evidence="1">
    <location>
        <begin position="98"/>
        <end position="275"/>
    </location>
</feature>
<dbReference type="OrthoDB" id="256394at2"/>
<dbReference type="Pfam" id="PF12697">
    <property type="entry name" value="Abhydrolase_6"/>
    <property type="match status" value="1"/>
</dbReference>
<dbReference type="GO" id="GO:0016787">
    <property type="term" value="F:hydrolase activity"/>
    <property type="evidence" value="ECO:0007669"/>
    <property type="project" value="UniProtKB-KW"/>
</dbReference>
<dbReference type="HOGENOM" id="CLU_038297_2_0_10"/>
<dbReference type="InterPro" id="IPR029058">
    <property type="entry name" value="AB_hydrolase_fold"/>
</dbReference>